<dbReference type="InterPro" id="IPR042517">
    <property type="entry name" value="Glyco_hydro_64_N_2"/>
</dbReference>
<dbReference type="Gene3D" id="3.30.920.50">
    <property type="entry name" value="Beta-1,3-glucanase, C-terminal domain"/>
    <property type="match status" value="1"/>
</dbReference>
<dbReference type="Pfam" id="PF16483">
    <property type="entry name" value="Glyco_hydro_64"/>
    <property type="match status" value="1"/>
</dbReference>
<dbReference type="PANTHER" id="PTHR38165:SF1">
    <property type="entry name" value="GLUCANASE B"/>
    <property type="match status" value="1"/>
</dbReference>
<dbReference type="RefSeq" id="WP_231933394.1">
    <property type="nucleotide sequence ID" value="NZ_LT607753.1"/>
</dbReference>
<feature type="domain" description="GH64" evidence="3">
    <location>
        <begin position="34"/>
        <end position="395"/>
    </location>
</feature>
<evidence type="ECO:0000313" key="5">
    <source>
        <dbReference type="Proteomes" id="UP000198215"/>
    </source>
</evidence>
<dbReference type="InterPro" id="IPR037398">
    <property type="entry name" value="Glyco_hydro_64_fam"/>
</dbReference>
<dbReference type="InterPro" id="IPR037176">
    <property type="entry name" value="Osmotin/thaumatin-like_sf"/>
</dbReference>
<name>A0A1C5JUH9_9ACTN</name>
<dbReference type="AlphaFoldDB" id="A0A1C5JUH9"/>
<accession>A0A1C5JUH9</accession>
<feature type="region of interest" description="Disordered" evidence="1">
    <location>
        <begin position="386"/>
        <end position="440"/>
    </location>
</feature>
<evidence type="ECO:0000259" key="3">
    <source>
        <dbReference type="PROSITE" id="PS52006"/>
    </source>
</evidence>
<gene>
    <name evidence="4" type="ORF">GA0070614_5380</name>
</gene>
<dbReference type="PROSITE" id="PS52006">
    <property type="entry name" value="GH64"/>
    <property type="match status" value="1"/>
</dbReference>
<evidence type="ECO:0000256" key="2">
    <source>
        <dbReference type="SAM" id="SignalP"/>
    </source>
</evidence>
<protein>
    <submittedName>
        <fullName evidence="4">Beta-1,3-glucanase</fullName>
    </submittedName>
</protein>
<proteinExistence type="predicted"/>
<dbReference type="InterPro" id="IPR032477">
    <property type="entry name" value="Glyco_hydro_64"/>
</dbReference>
<evidence type="ECO:0000256" key="1">
    <source>
        <dbReference type="SAM" id="MobiDB-lite"/>
    </source>
</evidence>
<keyword evidence="2" id="KW-0732">Signal</keyword>
<keyword evidence="5" id="KW-1185">Reference proteome</keyword>
<reference evidence="5" key="1">
    <citation type="submission" date="2016-06" db="EMBL/GenBank/DDBJ databases">
        <authorList>
            <person name="Varghese N."/>
            <person name="Submissions Spin"/>
        </authorList>
    </citation>
    <scope>NUCLEOTIDE SEQUENCE [LARGE SCALE GENOMIC DNA]</scope>
    <source>
        <strain evidence="5">DSM 45161</strain>
    </source>
</reference>
<dbReference type="CDD" id="cd09216">
    <property type="entry name" value="GH64-LPHase-like"/>
    <property type="match status" value="1"/>
</dbReference>
<sequence length="598" mass="61460">MRTPTRLTRVLLALVLASATSVVTAASLARAVGPTLLPMTVTNHTGRAESVHLYVLGVDLGSGRLGYVDAAGTFTPWPAGGLPPTPAPDVAIAGPAPGGSTTLRIPRNLSGRVYFSFGEKLRFALTPDGLVQPAPWAAGDPNRDILFDWSEFTYNDAGLWLNSSQVDMFAVPHAVTVTGADGATRRTGEVIDGGRQAVIDAVRAQPGWGGSVQTRADGTVLRVLSPGKAADAGLFSATYLDPYITEAWNAYTTRTLTVAPFAAQPEVKYLGRTSGSTMTFTDTAGRQVASFTKPSSSDVWDCDGALAAPNDLVVGPIARTLCAALHRSTLGTLHTQPGGGPADFYRGELTNHYSRIVHANMVDGKAYGFAFDDVQAQESLVHDGDPRAAGIELSPFGAGGTPPPSPTPTAPTSPSNSPSPSTSPSPSATAGPTPTCPTGRHQVQPVEYLLAGGALGAEQGPAGGATVPAANGNHDGTPTDPLVFTTCGLDGAYRGGATAFQLAVDAGTAVGNGVQVRVSYDLTGDGTVERVETYRYFATDPIPGWESYGAQQGLLAAAGTLGDLSNGTVTIEVWNAIGGTPTTLGIGDSSRISLPFTG</sequence>
<feature type="compositionally biased region" description="Pro residues" evidence="1">
    <location>
        <begin position="401"/>
        <end position="411"/>
    </location>
</feature>
<evidence type="ECO:0000313" key="4">
    <source>
        <dbReference type="EMBL" id="SCG74143.1"/>
    </source>
</evidence>
<dbReference type="EMBL" id="LT607753">
    <property type="protein sequence ID" value="SCG74143.1"/>
    <property type="molecule type" value="Genomic_DNA"/>
</dbReference>
<feature type="chain" id="PRO_5008719982" evidence="2">
    <location>
        <begin position="26"/>
        <end position="598"/>
    </location>
</feature>
<feature type="compositionally biased region" description="Low complexity" evidence="1">
    <location>
        <begin position="412"/>
        <end position="439"/>
    </location>
</feature>
<dbReference type="Gene3D" id="2.60.110.10">
    <property type="entry name" value="Thaumatin"/>
    <property type="match status" value="1"/>
</dbReference>
<dbReference type="Proteomes" id="UP000198215">
    <property type="component" value="Chromosome I"/>
</dbReference>
<feature type="signal peptide" evidence="2">
    <location>
        <begin position="1"/>
        <end position="25"/>
    </location>
</feature>
<organism evidence="4 5">
    <name type="scientific">Micromonospora coxensis</name>
    <dbReference type="NCBI Taxonomy" id="356852"/>
    <lineage>
        <taxon>Bacteria</taxon>
        <taxon>Bacillati</taxon>
        <taxon>Actinomycetota</taxon>
        <taxon>Actinomycetes</taxon>
        <taxon>Micromonosporales</taxon>
        <taxon>Micromonosporaceae</taxon>
        <taxon>Micromonospora</taxon>
    </lineage>
</organism>
<dbReference type="PANTHER" id="PTHR38165">
    <property type="match status" value="1"/>
</dbReference>